<dbReference type="AlphaFoldDB" id="A0A383UNV9"/>
<feature type="compositionally biased region" description="Low complexity" evidence="1">
    <location>
        <begin position="25"/>
        <end position="38"/>
    </location>
</feature>
<protein>
    <submittedName>
        <fullName evidence="3">Uncharacterized protein</fullName>
    </submittedName>
</protein>
<accession>A0A383UNV9</accession>
<evidence type="ECO:0000256" key="2">
    <source>
        <dbReference type="SAM" id="Phobius"/>
    </source>
</evidence>
<dbReference type="EMBL" id="UNSH01000036">
    <property type="protein sequence ID" value="SZF01398.1"/>
    <property type="molecule type" value="Genomic_DNA"/>
</dbReference>
<gene>
    <name evidence="3" type="ORF">BLGHR1_12162</name>
</gene>
<evidence type="ECO:0000256" key="1">
    <source>
        <dbReference type="SAM" id="MobiDB-lite"/>
    </source>
</evidence>
<feature type="region of interest" description="Disordered" evidence="1">
    <location>
        <begin position="226"/>
        <end position="249"/>
    </location>
</feature>
<feature type="compositionally biased region" description="Polar residues" evidence="1">
    <location>
        <begin position="404"/>
        <end position="420"/>
    </location>
</feature>
<feature type="region of interest" description="Disordered" evidence="1">
    <location>
        <begin position="17"/>
        <end position="39"/>
    </location>
</feature>
<evidence type="ECO:0000313" key="4">
    <source>
        <dbReference type="Proteomes" id="UP000275772"/>
    </source>
</evidence>
<feature type="region of interest" description="Disordered" evidence="1">
    <location>
        <begin position="389"/>
        <end position="505"/>
    </location>
</feature>
<dbReference type="VEuPathDB" id="FungiDB:BLGHR1_12162"/>
<name>A0A383UNV9_BLUHO</name>
<feature type="compositionally biased region" description="Polar residues" evidence="1">
    <location>
        <begin position="237"/>
        <end position="247"/>
    </location>
</feature>
<organism evidence="3 4">
    <name type="scientific">Blumeria hordei</name>
    <name type="common">Barley powdery mildew</name>
    <name type="synonym">Blumeria graminis f. sp. hordei</name>
    <dbReference type="NCBI Taxonomy" id="2867405"/>
    <lineage>
        <taxon>Eukaryota</taxon>
        <taxon>Fungi</taxon>
        <taxon>Dikarya</taxon>
        <taxon>Ascomycota</taxon>
        <taxon>Pezizomycotina</taxon>
        <taxon>Leotiomycetes</taxon>
        <taxon>Erysiphales</taxon>
        <taxon>Erysiphaceae</taxon>
        <taxon>Blumeria</taxon>
    </lineage>
</organism>
<feature type="region of interest" description="Disordered" evidence="1">
    <location>
        <begin position="306"/>
        <end position="353"/>
    </location>
</feature>
<dbReference type="Proteomes" id="UP000275772">
    <property type="component" value="Unassembled WGS sequence"/>
</dbReference>
<keyword evidence="2" id="KW-0812">Transmembrane</keyword>
<evidence type="ECO:0000313" key="3">
    <source>
        <dbReference type="EMBL" id="SZF01398.1"/>
    </source>
</evidence>
<feature type="compositionally biased region" description="Polar residues" evidence="1">
    <location>
        <begin position="334"/>
        <end position="351"/>
    </location>
</feature>
<proteinExistence type="predicted"/>
<keyword evidence="2" id="KW-1133">Transmembrane helix</keyword>
<feature type="compositionally biased region" description="Low complexity" evidence="1">
    <location>
        <begin position="442"/>
        <end position="461"/>
    </location>
</feature>
<sequence length="505" mass="56114">MITPEWYSRRDRRILLRQTQPEFPPTTSTVTPQPTSTQGSLNLHDTATTHTPIIAITAVSLAAIILVICVVTFLRSYREKNHAQNEKPSNFLMRLRQRWSKNHSRYEIPGSTEQTETTIRPTTNAATEGSLEMGNRLSRDAASIRSVITLPAYIQTARQNECVLGREGERAGIDVVVEFPDLAEEEQRREDEMEALYQVRLARRRENEAREERRRLRRDARERGEPIEARDVEESAQRASNVSSGQTIEELRAEHDRLKRLRQRTVSVVSYAEIGVARHDGTRLSINSQENERTGLLGELGNASAWSPAHRPGSIVSNHTTNSEMHLNPMGTGDVTSSPPQSHSWNNSRTSLSRRRASDIGAISHLSAYNNSNAPSTGLPEYENIPLADPVQSTEPLPMYSGPTGRSSQRRSSGLENETASIYVGEGSTSREAWRTGDAAHTTSNSRRNSNSVHSRRNSTSIHSRRNSTSYKAQIGLRAGAVTSSISNSKSEHLPSIQVDPGSPA</sequence>
<feature type="compositionally biased region" description="Basic and acidic residues" evidence="1">
    <location>
        <begin position="226"/>
        <end position="236"/>
    </location>
</feature>
<keyword evidence="2" id="KW-0472">Membrane</keyword>
<reference evidence="3 4" key="1">
    <citation type="submission" date="2017-11" db="EMBL/GenBank/DDBJ databases">
        <authorList>
            <person name="Kracher B."/>
        </authorList>
    </citation>
    <scope>NUCLEOTIDE SEQUENCE [LARGE SCALE GENOMIC DNA]</scope>
    <source>
        <strain evidence="3 4">RACE1</strain>
    </source>
</reference>
<feature type="transmembrane region" description="Helical" evidence="2">
    <location>
        <begin position="53"/>
        <end position="74"/>
    </location>
</feature>
<feature type="compositionally biased region" description="Polar residues" evidence="1">
    <location>
        <begin position="315"/>
        <end position="325"/>
    </location>
</feature>